<dbReference type="RefSeq" id="WP_089774707.1">
    <property type="nucleotide sequence ID" value="NZ_FNTX01000002.1"/>
</dbReference>
<sequence length="544" mass="60131">MTHSPHFRPQFGLQGPVMAWQDPWAVAPSDTLRRTGTGVSIASHDAPVSGREFAEMLGTFGADFYLHHVLPGEGDERAMLRDIAAAGLGVVLGNEYGNINGPFVEGTNRYDIPGDLVVAAARSGALRAVLYDEPEHLQINAAQYRRDAVRPHFGSTQDLSAGEAAELIEANAREIVNAVEQASSPRTPVLSEQVFPVLFHTLARAGMTPCPKVMKESFQPLQLATSLGAARQFDRDFWICVDLWGPDIGPWFTRAPGYPGHGPEEYASALRMAYFFGPSHMFTEGLDVLMQHTSEGFLASEYGQVWLEFVRSFVPANPLRWSFRDATATIAFIHAEDSNYGQDDRPFGQPDGRAPERSRSIFDVWHLLSHGSIPRNGTCMHIPGFEFPRHQLNGVDRSEFPFATGVPGVERPTSTHGLFHPMNNVLAFDERVGTQSIRDAKLLIVAGTRLPDRTREMLRARAVDGATVVIAEWLDPTADAGTYWIGRGLWIVTDDFVSDEAVREAVAMHLGPPDRWTQQFGDHELHMYPGDADGTTLEFEIVSR</sequence>
<name>A0A1H5N0S7_9MICO</name>
<protein>
    <submittedName>
        <fullName evidence="1">Uncharacterized protein</fullName>
    </submittedName>
</protein>
<gene>
    <name evidence="1" type="ORF">SAMN04488554_3823</name>
</gene>
<evidence type="ECO:0000313" key="1">
    <source>
        <dbReference type="EMBL" id="SEE95163.1"/>
    </source>
</evidence>
<accession>A0A1H5N0S7</accession>
<reference evidence="2" key="1">
    <citation type="submission" date="2016-10" db="EMBL/GenBank/DDBJ databases">
        <authorList>
            <person name="Varghese N."/>
            <person name="Submissions S."/>
        </authorList>
    </citation>
    <scope>NUCLEOTIDE SEQUENCE [LARGE SCALE GENOMIC DNA]</scope>
    <source>
        <strain evidence="2">DSM 21368</strain>
    </source>
</reference>
<evidence type="ECO:0000313" key="2">
    <source>
        <dbReference type="Proteomes" id="UP000199220"/>
    </source>
</evidence>
<dbReference type="AlphaFoldDB" id="A0A1H5N0S7"/>
<dbReference type="STRING" id="648782.SAMN04488554_3823"/>
<dbReference type="EMBL" id="FNTX01000002">
    <property type="protein sequence ID" value="SEE95163.1"/>
    <property type="molecule type" value="Genomic_DNA"/>
</dbReference>
<organism evidence="1 2">
    <name type="scientific">Ruania alba</name>
    <dbReference type="NCBI Taxonomy" id="648782"/>
    <lineage>
        <taxon>Bacteria</taxon>
        <taxon>Bacillati</taxon>
        <taxon>Actinomycetota</taxon>
        <taxon>Actinomycetes</taxon>
        <taxon>Micrococcales</taxon>
        <taxon>Ruaniaceae</taxon>
        <taxon>Ruania</taxon>
    </lineage>
</organism>
<dbReference type="Proteomes" id="UP000199220">
    <property type="component" value="Unassembled WGS sequence"/>
</dbReference>
<dbReference type="OrthoDB" id="1550547at2"/>
<proteinExistence type="predicted"/>
<keyword evidence="2" id="KW-1185">Reference proteome</keyword>